<dbReference type="RefSeq" id="WP_138577594.1">
    <property type="nucleotide sequence ID" value="NZ_CP040818.1"/>
</dbReference>
<evidence type="ECO:0000259" key="2">
    <source>
        <dbReference type="Pfam" id="PF13609"/>
    </source>
</evidence>
<dbReference type="EMBL" id="CP040818">
    <property type="protein sequence ID" value="QDL90871.1"/>
    <property type="molecule type" value="Genomic_DNA"/>
</dbReference>
<dbReference type="SUPFAM" id="SSF56935">
    <property type="entry name" value="Porins"/>
    <property type="match status" value="1"/>
</dbReference>
<organism evidence="3 4">
    <name type="scientific">Paroceanicella profunda</name>
    <dbReference type="NCBI Taxonomy" id="2579971"/>
    <lineage>
        <taxon>Bacteria</taxon>
        <taxon>Pseudomonadati</taxon>
        <taxon>Pseudomonadota</taxon>
        <taxon>Alphaproteobacteria</taxon>
        <taxon>Rhodobacterales</taxon>
        <taxon>Paracoccaceae</taxon>
        <taxon>Paroceanicella</taxon>
    </lineage>
</organism>
<dbReference type="KEGG" id="ppru:FDP22_03160"/>
<reference evidence="3 4" key="1">
    <citation type="submission" date="2019-06" db="EMBL/GenBank/DDBJ databases">
        <title>Genome sequence of Rhodobacteraceae bacterium D4M1.</title>
        <authorList>
            <person name="Cao J."/>
        </authorList>
    </citation>
    <scope>NUCLEOTIDE SEQUENCE [LARGE SCALE GENOMIC DNA]</scope>
    <source>
        <strain evidence="3 4">D4M1</strain>
    </source>
</reference>
<gene>
    <name evidence="3" type="ORF">FDP22_03160</name>
</gene>
<dbReference type="GO" id="GO:0015288">
    <property type="term" value="F:porin activity"/>
    <property type="evidence" value="ECO:0007669"/>
    <property type="project" value="InterPro"/>
</dbReference>
<dbReference type="InterPro" id="IPR033900">
    <property type="entry name" value="Gram_neg_porin_domain"/>
</dbReference>
<dbReference type="Pfam" id="PF13609">
    <property type="entry name" value="Porin_4"/>
    <property type="match status" value="1"/>
</dbReference>
<feature type="domain" description="Porin" evidence="2">
    <location>
        <begin position="7"/>
        <end position="308"/>
    </location>
</feature>
<evidence type="ECO:0000313" key="3">
    <source>
        <dbReference type="EMBL" id="QDL90871.1"/>
    </source>
</evidence>
<dbReference type="InterPro" id="IPR023614">
    <property type="entry name" value="Porin_dom_sf"/>
</dbReference>
<dbReference type="AlphaFoldDB" id="A0A5B8FG80"/>
<feature type="chain" id="PRO_5022956034" evidence="1">
    <location>
        <begin position="23"/>
        <end position="335"/>
    </location>
</feature>
<proteinExistence type="predicted"/>
<feature type="signal peptide" evidence="1">
    <location>
        <begin position="1"/>
        <end position="22"/>
    </location>
</feature>
<name>A0A5B8FG80_9RHOB</name>
<dbReference type="GO" id="GO:0016020">
    <property type="term" value="C:membrane"/>
    <property type="evidence" value="ECO:0007669"/>
    <property type="project" value="InterPro"/>
</dbReference>
<dbReference type="Gene3D" id="2.40.160.10">
    <property type="entry name" value="Porin"/>
    <property type="match status" value="1"/>
</dbReference>
<protein>
    <submittedName>
        <fullName evidence="3">Porin</fullName>
    </submittedName>
</protein>
<sequence>MKKVLFASTALVAASLGSASFAAEPITGSVGGYMMMGLVYMDEQGDEIGVLRDGEIHLGWKGTSDNGLTFDGRIELEAYTTGDQIDENWARVSGTFGSVMIGSDDSASNAMEKGVFYGAGSRVGYWDSFYSAMYTSMGGDVPVIRYTTPNISGFSAAIDWAPNSSADGSRDNNLVFGNYEDGSDADGQRWSVGAKYEGEFDGVGFGIGAGYLDGDADVYDDGRWHVGGEVSYVGFSVGVHYDSAGWAWVGPAGFSGYDDSLAVGMQYETGPWTFGAGWAFALAGPDANNYGAWVTYAIAPGVTGTLGYEGNDVGEYNTVFRESENMVTGYLRVAF</sequence>
<dbReference type="Proteomes" id="UP000305888">
    <property type="component" value="Chromosome"/>
</dbReference>
<keyword evidence="4" id="KW-1185">Reference proteome</keyword>
<evidence type="ECO:0000256" key="1">
    <source>
        <dbReference type="SAM" id="SignalP"/>
    </source>
</evidence>
<accession>A0A5B8FG80</accession>
<dbReference type="OrthoDB" id="7326315at2"/>
<evidence type="ECO:0000313" key="4">
    <source>
        <dbReference type="Proteomes" id="UP000305888"/>
    </source>
</evidence>
<keyword evidence="1" id="KW-0732">Signal</keyword>